<dbReference type="EMBL" id="LJOY01000069">
    <property type="protein sequence ID" value="OBQ21329.1"/>
    <property type="molecule type" value="Genomic_DNA"/>
</dbReference>
<evidence type="ECO:0000313" key="1">
    <source>
        <dbReference type="EMBL" id="OBQ21329.1"/>
    </source>
</evidence>
<sequence>MPKNPALNISTAMNMDFGYYSLIKEQKLHFNLQEKWPNFMKMSIFNLQHNFSQSTITNFGL</sequence>
<gene>
    <name evidence="1" type="ORF">AN481_16460</name>
</gene>
<dbReference type="Proteomes" id="UP000092382">
    <property type="component" value="Unassembled WGS sequence"/>
</dbReference>
<dbReference type="PATRIC" id="fig|1710894.3.peg.1884"/>
<accession>A0A1B7VMN8</accession>
<proteinExistence type="predicted"/>
<name>A0A1B7VMN8_APHFL</name>
<protein>
    <submittedName>
        <fullName evidence="1">Uncharacterized protein</fullName>
    </submittedName>
</protein>
<reference evidence="1 2" key="1">
    <citation type="submission" date="2015-09" db="EMBL/GenBank/DDBJ databases">
        <title>Whole genome shotgun sequence assembly of Aphanizomenon flos-aquae UKL13.</title>
        <authorList>
            <person name="Driscoll C."/>
        </authorList>
    </citation>
    <scope>NUCLEOTIDE SEQUENCE [LARGE SCALE GENOMIC DNA]</scope>
    <source>
        <strain evidence="1">MDT13</strain>
    </source>
</reference>
<organism evidence="1 2">
    <name type="scientific">Aphanizomenon flos-aquae LD13</name>
    <dbReference type="NCBI Taxonomy" id="1710894"/>
    <lineage>
        <taxon>Bacteria</taxon>
        <taxon>Bacillati</taxon>
        <taxon>Cyanobacteriota</taxon>
        <taxon>Cyanophyceae</taxon>
        <taxon>Nostocales</taxon>
        <taxon>Aphanizomenonaceae</taxon>
        <taxon>Aphanizomenon</taxon>
    </lineage>
</organism>
<evidence type="ECO:0000313" key="2">
    <source>
        <dbReference type="Proteomes" id="UP000092382"/>
    </source>
</evidence>
<dbReference type="AlphaFoldDB" id="A0A1B7VMN8"/>
<comment type="caution">
    <text evidence="1">The sequence shown here is derived from an EMBL/GenBank/DDBJ whole genome shotgun (WGS) entry which is preliminary data.</text>
</comment>